<evidence type="ECO:0000256" key="1">
    <source>
        <dbReference type="SAM" id="MobiDB-lite"/>
    </source>
</evidence>
<name>A0AAD2CQY4_9STRA</name>
<proteinExistence type="predicted"/>
<organism evidence="2 3">
    <name type="scientific">Cylindrotheca closterium</name>
    <dbReference type="NCBI Taxonomy" id="2856"/>
    <lineage>
        <taxon>Eukaryota</taxon>
        <taxon>Sar</taxon>
        <taxon>Stramenopiles</taxon>
        <taxon>Ochrophyta</taxon>
        <taxon>Bacillariophyta</taxon>
        <taxon>Bacillariophyceae</taxon>
        <taxon>Bacillariophycidae</taxon>
        <taxon>Bacillariales</taxon>
        <taxon>Bacillariaceae</taxon>
        <taxon>Cylindrotheca</taxon>
    </lineage>
</organism>
<keyword evidence="3" id="KW-1185">Reference proteome</keyword>
<evidence type="ECO:0000313" key="2">
    <source>
        <dbReference type="EMBL" id="CAJ1942484.1"/>
    </source>
</evidence>
<dbReference type="Proteomes" id="UP001295423">
    <property type="component" value="Unassembled WGS sequence"/>
</dbReference>
<feature type="compositionally biased region" description="Basic residues" evidence="1">
    <location>
        <begin position="96"/>
        <end position="111"/>
    </location>
</feature>
<comment type="caution">
    <text evidence="2">The sequence shown here is derived from an EMBL/GenBank/DDBJ whole genome shotgun (WGS) entry which is preliminary data.</text>
</comment>
<gene>
    <name evidence="2" type="ORF">CYCCA115_LOCUS7970</name>
</gene>
<protein>
    <submittedName>
        <fullName evidence="2">Uncharacterized protein</fullName>
    </submittedName>
</protein>
<dbReference type="AlphaFoldDB" id="A0AAD2CQY4"/>
<feature type="compositionally biased region" description="Basic and acidic residues" evidence="1">
    <location>
        <begin position="68"/>
        <end position="86"/>
    </location>
</feature>
<evidence type="ECO:0000313" key="3">
    <source>
        <dbReference type="Proteomes" id="UP001295423"/>
    </source>
</evidence>
<dbReference type="EMBL" id="CAKOGP040001112">
    <property type="protein sequence ID" value="CAJ1942484.1"/>
    <property type="molecule type" value="Genomic_DNA"/>
</dbReference>
<feature type="region of interest" description="Disordered" evidence="1">
    <location>
        <begin position="1"/>
        <end position="134"/>
    </location>
</feature>
<reference evidence="2" key="1">
    <citation type="submission" date="2023-08" db="EMBL/GenBank/DDBJ databases">
        <authorList>
            <person name="Audoor S."/>
            <person name="Bilcke G."/>
        </authorList>
    </citation>
    <scope>NUCLEOTIDE SEQUENCE</scope>
</reference>
<feature type="compositionally biased region" description="Polar residues" evidence="1">
    <location>
        <begin position="43"/>
        <end position="59"/>
    </location>
</feature>
<sequence>MSAYALPGLFPPIQPSLPKETGNASSSSLNDLGLFGPLHEQDNVASTKSTGVFSSSPYLFSQESSESDDSKGDEPGIHVTEAKVDPVRLVQSVSRPKGHSNKKNQLRRRNSKDRLEESAKDPSNSEACSKDEGGRSMHDEAIEFALAISFNGRKYTAKRTMQRIIQLRDDLITEMDDRRRWLLLRKSKLSRGSAEDCEYIEVEIPEIPFLTGEQDGSGVGAGFVGRGFSMLHAMATSYGPVMERWLRNVLAVVPQDSETLMNFLWEPLAHESPVMDSPTKACVTWATLGSIKELECATDDDSESEDEDEWEG</sequence>
<accession>A0AAD2CQY4</accession>